<reference evidence="9 10" key="1">
    <citation type="submission" date="2019-03" db="EMBL/GenBank/DDBJ databases">
        <title>Draft genome sequences of novel Actinobacteria.</title>
        <authorList>
            <person name="Sahin N."/>
            <person name="Ay H."/>
            <person name="Saygin H."/>
        </authorList>
    </citation>
    <scope>NUCLEOTIDE SEQUENCE [LARGE SCALE GENOMIC DNA]</scope>
    <source>
        <strain evidence="9 10">JCM 13523</strain>
    </source>
</reference>
<protein>
    <submittedName>
        <fullName evidence="9">Type II toxin-antitoxin system HicA family toxin</fullName>
    </submittedName>
</protein>
<feature type="region of interest" description="Disordered" evidence="8">
    <location>
        <begin position="1"/>
        <end position="111"/>
    </location>
</feature>
<keyword evidence="7" id="KW-0346">Stress response</keyword>
<dbReference type="InterPro" id="IPR012933">
    <property type="entry name" value="HicA_mRNA_interferase"/>
</dbReference>
<dbReference type="GO" id="GO:0016787">
    <property type="term" value="F:hydrolase activity"/>
    <property type="evidence" value="ECO:0007669"/>
    <property type="project" value="UniProtKB-KW"/>
</dbReference>
<keyword evidence="6" id="KW-0694">RNA-binding</keyword>
<evidence type="ECO:0000313" key="10">
    <source>
        <dbReference type="Proteomes" id="UP000295124"/>
    </source>
</evidence>
<evidence type="ECO:0000256" key="6">
    <source>
        <dbReference type="ARBA" id="ARBA00022884"/>
    </source>
</evidence>
<organism evidence="9 10">
    <name type="scientific">Kribbella antibiotica</name>
    <dbReference type="NCBI Taxonomy" id="190195"/>
    <lineage>
        <taxon>Bacteria</taxon>
        <taxon>Bacillati</taxon>
        <taxon>Actinomycetota</taxon>
        <taxon>Actinomycetes</taxon>
        <taxon>Propionibacteriales</taxon>
        <taxon>Kribbellaceae</taxon>
        <taxon>Kribbella</taxon>
    </lineage>
</organism>
<dbReference type="AlphaFoldDB" id="A0A4R4ZFR2"/>
<dbReference type="OrthoDB" id="3830873at2"/>
<dbReference type="Gene3D" id="3.30.920.30">
    <property type="entry name" value="Hypothetical protein"/>
    <property type="match status" value="1"/>
</dbReference>
<comment type="similarity">
    <text evidence="1">Belongs to the HicA mRNA interferase family.</text>
</comment>
<dbReference type="Pfam" id="PF07927">
    <property type="entry name" value="HicA_toxin"/>
    <property type="match status" value="1"/>
</dbReference>
<keyword evidence="2" id="KW-1277">Toxin-antitoxin system</keyword>
<keyword evidence="3" id="KW-0540">Nuclease</keyword>
<dbReference type="EMBL" id="SMKX01000081">
    <property type="protein sequence ID" value="TDD56886.1"/>
    <property type="molecule type" value="Genomic_DNA"/>
</dbReference>
<evidence type="ECO:0000256" key="5">
    <source>
        <dbReference type="ARBA" id="ARBA00022801"/>
    </source>
</evidence>
<evidence type="ECO:0000313" key="9">
    <source>
        <dbReference type="EMBL" id="TDD56886.1"/>
    </source>
</evidence>
<dbReference type="InterPro" id="IPR038570">
    <property type="entry name" value="HicA_sf"/>
</dbReference>
<name>A0A4R4ZFR2_9ACTN</name>
<keyword evidence="10" id="KW-1185">Reference proteome</keyword>
<evidence type="ECO:0000256" key="8">
    <source>
        <dbReference type="SAM" id="MobiDB-lite"/>
    </source>
</evidence>
<dbReference type="RefSeq" id="WP_132171440.1">
    <property type="nucleotide sequence ID" value="NZ_SMKX01000081.1"/>
</dbReference>
<dbReference type="Proteomes" id="UP000295124">
    <property type="component" value="Unassembled WGS sequence"/>
</dbReference>
<dbReference type="GO" id="GO:0003729">
    <property type="term" value="F:mRNA binding"/>
    <property type="evidence" value="ECO:0007669"/>
    <property type="project" value="InterPro"/>
</dbReference>
<keyword evidence="5" id="KW-0378">Hydrolase</keyword>
<evidence type="ECO:0000256" key="2">
    <source>
        <dbReference type="ARBA" id="ARBA00022649"/>
    </source>
</evidence>
<evidence type="ECO:0000256" key="4">
    <source>
        <dbReference type="ARBA" id="ARBA00022759"/>
    </source>
</evidence>
<evidence type="ECO:0000256" key="1">
    <source>
        <dbReference type="ARBA" id="ARBA00006620"/>
    </source>
</evidence>
<dbReference type="GO" id="GO:0004519">
    <property type="term" value="F:endonuclease activity"/>
    <property type="evidence" value="ECO:0007669"/>
    <property type="project" value="UniProtKB-KW"/>
</dbReference>
<keyword evidence="4" id="KW-0255">Endonuclease</keyword>
<accession>A0A4R4ZFR2</accession>
<dbReference type="SUPFAM" id="SSF54786">
    <property type="entry name" value="YcfA/nrd intein domain"/>
    <property type="match status" value="1"/>
</dbReference>
<gene>
    <name evidence="9" type="ORF">E1263_24915</name>
</gene>
<proteinExistence type="inferred from homology"/>
<evidence type="ECO:0000256" key="7">
    <source>
        <dbReference type="ARBA" id="ARBA00023016"/>
    </source>
</evidence>
<feature type="compositionally biased region" description="Basic and acidic residues" evidence="8">
    <location>
        <begin position="1"/>
        <end position="12"/>
    </location>
</feature>
<comment type="caution">
    <text evidence="9">The sequence shown here is derived from an EMBL/GenBank/DDBJ whole genome shotgun (WGS) entry which is preliminary data.</text>
</comment>
<evidence type="ECO:0000256" key="3">
    <source>
        <dbReference type="ARBA" id="ARBA00022722"/>
    </source>
</evidence>
<sequence length="111" mass="12133">MPKKFRDADKALKKAGFKPSRQNGSHIVYKNAQGKSVTVPKHDEIKTGTWGSIEKQAGLKANPQPTSQPAKDPMELLRQGNPPPGSKPPTSGQDASKRKENKKRGFGWGRS</sequence>